<evidence type="ECO:0000256" key="1">
    <source>
        <dbReference type="SAM" id="MobiDB-lite"/>
    </source>
</evidence>
<gene>
    <name evidence="2" type="ORF">CERZMDRAFT_88337</name>
</gene>
<feature type="compositionally biased region" description="Polar residues" evidence="1">
    <location>
        <begin position="495"/>
        <end position="506"/>
    </location>
</feature>
<feature type="region of interest" description="Disordered" evidence="1">
    <location>
        <begin position="238"/>
        <end position="332"/>
    </location>
</feature>
<feature type="compositionally biased region" description="Basic and acidic residues" evidence="1">
    <location>
        <begin position="723"/>
        <end position="740"/>
    </location>
</feature>
<feature type="region of interest" description="Disordered" evidence="1">
    <location>
        <begin position="51"/>
        <end position="71"/>
    </location>
</feature>
<keyword evidence="3" id="KW-1185">Reference proteome</keyword>
<accession>A0A6A6F2J3</accession>
<feature type="region of interest" description="Disordered" evidence="1">
    <location>
        <begin position="164"/>
        <end position="206"/>
    </location>
</feature>
<dbReference type="Proteomes" id="UP000799539">
    <property type="component" value="Unassembled WGS sequence"/>
</dbReference>
<proteinExistence type="predicted"/>
<protein>
    <submittedName>
        <fullName evidence="2">Uncharacterized protein</fullName>
    </submittedName>
</protein>
<evidence type="ECO:0000313" key="3">
    <source>
        <dbReference type="Proteomes" id="UP000799539"/>
    </source>
</evidence>
<organism evidence="2 3">
    <name type="scientific">Cercospora zeae-maydis SCOH1-5</name>
    <dbReference type="NCBI Taxonomy" id="717836"/>
    <lineage>
        <taxon>Eukaryota</taxon>
        <taxon>Fungi</taxon>
        <taxon>Dikarya</taxon>
        <taxon>Ascomycota</taxon>
        <taxon>Pezizomycotina</taxon>
        <taxon>Dothideomycetes</taxon>
        <taxon>Dothideomycetidae</taxon>
        <taxon>Mycosphaerellales</taxon>
        <taxon>Mycosphaerellaceae</taxon>
        <taxon>Cercospora</taxon>
    </lineage>
</organism>
<dbReference type="EMBL" id="ML992701">
    <property type="protein sequence ID" value="KAF2207673.1"/>
    <property type="molecule type" value="Genomic_DNA"/>
</dbReference>
<evidence type="ECO:0000313" key="2">
    <source>
        <dbReference type="EMBL" id="KAF2207673.1"/>
    </source>
</evidence>
<reference evidence="2" key="1">
    <citation type="journal article" date="2020" name="Stud. Mycol.">
        <title>101 Dothideomycetes genomes: a test case for predicting lifestyles and emergence of pathogens.</title>
        <authorList>
            <person name="Haridas S."/>
            <person name="Albert R."/>
            <person name="Binder M."/>
            <person name="Bloem J."/>
            <person name="Labutti K."/>
            <person name="Salamov A."/>
            <person name="Andreopoulos B."/>
            <person name="Baker S."/>
            <person name="Barry K."/>
            <person name="Bills G."/>
            <person name="Bluhm B."/>
            <person name="Cannon C."/>
            <person name="Castanera R."/>
            <person name="Culley D."/>
            <person name="Daum C."/>
            <person name="Ezra D."/>
            <person name="Gonzalez J."/>
            <person name="Henrissat B."/>
            <person name="Kuo A."/>
            <person name="Liang C."/>
            <person name="Lipzen A."/>
            <person name="Lutzoni F."/>
            <person name="Magnuson J."/>
            <person name="Mondo S."/>
            <person name="Nolan M."/>
            <person name="Ohm R."/>
            <person name="Pangilinan J."/>
            <person name="Park H.-J."/>
            <person name="Ramirez L."/>
            <person name="Alfaro M."/>
            <person name="Sun H."/>
            <person name="Tritt A."/>
            <person name="Yoshinaga Y."/>
            <person name="Zwiers L.-H."/>
            <person name="Turgeon B."/>
            <person name="Goodwin S."/>
            <person name="Spatafora J."/>
            <person name="Crous P."/>
            <person name="Grigoriev I."/>
        </authorList>
    </citation>
    <scope>NUCLEOTIDE SEQUENCE</scope>
    <source>
        <strain evidence="2">SCOH1-5</strain>
    </source>
</reference>
<name>A0A6A6F2J3_9PEZI</name>
<dbReference type="AlphaFoldDB" id="A0A6A6F2J3"/>
<sequence>MEDHLPSMRELFETAEQLLTAIAENKRQVRERARLDRARIAEFEQEERSLSVRLPREESLRQEEADRTQSAYDDRLDDIALVKNQVRTADQKVEALKRQLQDARGKQDVLNSRLNHLQRQAQADRKETHGNRKRRSHEISCLISALASIRTELEQKRKGLLGVEAELTTERTPMRASSSSESDRADATRPESSIVQETCNEQERSVELTPHPAIATLPADSGSAQSLATTTACRGALGSSPAAPKVSEATLSAERCSPTATRKTHTQPESPLQIPQDRGSSSRPTQPPPSRAAISRLPATMPRPLEHGGTAGPSQEPPNTRGEYGGEAAHSPSRIPEFFATEASDRDQMASKPQTNAKTPFLVSAAGIQLDMDEGARVTVSQDEIFDEAYEKEMHECSLSKTYPTAVYIKNFDGEPRKWCELTCFHISRSHGIFPRSKVAEGYIAQKFTSEDVERLRAGRSPLRSTAAPPAGMRPPTNGSFKDNEAIEDAPLTSPPNETQDSSSPHTIERSGGLKRPHSEMTPAKASGPTGLLLPASPPAVFIDETWPPIKCPACFAKYNILWFFDGLNELGEHIPGFKLFRRPPVTLDVNKSQWVESPIVHHAGDKSSEARKPNMIAAVKTGYLSPNFPMTIKIDNTCFHISCKICKANVDEDLHFFNGIRSLGNHIRTMHGQETDFNDLSAWCQLDGPIPHDKIASEVKKWGFCEGFSVKVSKGDPASNIDEGRNPRLKRELQHDATGVDRSTLDVNDLFHLKPHSPSRAPNMPQRRSSASSPPTKRSKINDDKESRRVPARKFRPKREVTSHAQCKQYASAGMNEV</sequence>
<feature type="region of interest" description="Disordered" evidence="1">
    <location>
        <begin position="460"/>
        <end position="531"/>
    </location>
</feature>
<feature type="region of interest" description="Disordered" evidence="1">
    <location>
        <begin position="716"/>
        <end position="819"/>
    </location>
</feature>
<feature type="region of interest" description="Disordered" evidence="1">
    <location>
        <begin position="118"/>
        <end position="137"/>
    </location>
</feature>
<feature type="compositionally biased region" description="Basic and acidic residues" evidence="1">
    <location>
        <begin position="781"/>
        <end position="790"/>
    </location>
</feature>
<feature type="compositionally biased region" description="Polar residues" evidence="1">
    <location>
        <begin position="190"/>
        <end position="199"/>
    </location>
</feature>
<feature type="compositionally biased region" description="Polar residues" evidence="1">
    <location>
        <begin position="767"/>
        <end position="777"/>
    </location>
</feature>